<evidence type="ECO:0000313" key="1">
    <source>
        <dbReference type="EMBL" id="ENN73501.1"/>
    </source>
</evidence>
<accession>N6TYR7</accession>
<organism evidence="1">
    <name type="scientific">Dendroctonus ponderosae</name>
    <name type="common">Mountain pine beetle</name>
    <dbReference type="NCBI Taxonomy" id="77166"/>
    <lineage>
        <taxon>Eukaryota</taxon>
        <taxon>Metazoa</taxon>
        <taxon>Ecdysozoa</taxon>
        <taxon>Arthropoda</taxon>
        <taxon>Hexapoda</taxon>
        <taxon>Insecta</taxon>
        <taxon>Pterygota</taxon>
        <taxon>Neoptera</taxon>
        <taxon>Endopterygota</taxon>
        <taxon>Coleoptera</taxon>
        <taxon>Polyphaga</taxon>
        <taxon>Cucujiformia</taxon>
        <taxon>Curculionidae</taxon>
        <taxon>Scolytinae</taxon>
        <taxon>Dendroctonus</taxon>
    </lineage>
</organism>
<gene>
    <name evidence="1" type="ORF">YQE_09752</name>
</gene>
<name>N6TYR7_DENPD</name>
<dbReference type="AlphaFoldDB" id="N6TYR7"/>
<dbReference type="HOGENOM" id="CLU_2944066_0_0_1"/>
<reference evidence="1" key="1">
    <citation type="journal article" date="2013" name="Genome Biol.">
        <title>Draft genome of the mountain pine beetle, Dendroctonus ponderosae Hopkins, a major forest pest.</title>
        <authorList>
            <person name="Keeling C.I."/>
            <person name="Yuen M.M."/>
            <person name="Liao N.Y."/>
            <person name="Docking T.R."/>
            <person name="Chan S.K."/>
            <person name="Taylor G.A."/>
            <person name="Palmquist D.L."/>
            <person name="Jackman S.D."/>
            <person name="Nguyen A."/>
            <person name="Li M."/>
            <person name="Henderson H."/>
            <person name="Janes J.K."/>
            <person name="Zhao Y."/>
            <person name="Pandoh P."/>
            <person name="Moore R."/>
            <person name="Sperling F.A."/>
            <person name="Huber D.P."/>
            <person name="Birol I."/>
            <person name="Jones S.J."/>
            <person name="Bohlmann J."/>
        </authorList>
    </citation>
    <scope>NUCLEOTIDE SEQUENCE</scope>
</reference>
<proteinExistence type="predicted"/>
<protein>
    <submittedName>
        <fullName evidence="1">Uncharacterized protein</fullName>
    </submittedName>
</protein>
<dbReference type="EMBL" id="KB741156">
    <property type="protein sequence ID" value="ENN73501.1"/>
    <property type="molecule type" value="Genomic_DNA"/>
</dbReference>
<feature type="non-terminal residue" evidence="1">
    <location>
        <position position="1"/>
    </location>
</feature>
<sequence length="60" mass="6423">MAKLAFVVLVLALLAIGGTVAAPFAFPNPAPNPVAAPQYYSAYSYPYSAYSYPYGYAYYG</sequence>